<comment type="caution">
    <text evidence="2">The sequence shown here is derived from an EMBL/GenBank/DDBJ whole genome shotgun (WGS) entry which is preliminary data.</text>
</comment>
<accession>A0A448WXX9</accession>
<dbReference type="AlphaFoldDB" id="A0A448WXX9"/>
<gene>
    <name evidence="2" type="ORF">PXEA_LOCUS16359</name>
</gene>
<feature type="compositionally biased region" description="Polar residues" evidence="1">
    <location>
        <begin position="21"/>
        <end position="34"/>
    </location>
</feature>
<dbReference type="EMBL" id="CAAALY010059084">
    <property type="protein sequence ID" value="VEL22919.1"/>
    <property type="molecule type" value="Genomic_DNA"/>
</dbReference>
<organism evidence="2 3">
    <name type="scientific">Protopolystoma xenopodis</name>
    <dbReference type="NCBI Taxonomy" id="117903"/>
    <lineage>
        <taxon>Eukaryota</taxon>
        <taxon>Metazoa</taxon>
        <taxon>Spiralia</taxon>
        <taxon>Lophotrochozoa</taxon>
        <taxon>Platyhelminthes</taxon>
        <taxon>Monogenea</taxon>
        <taxon>Polyopisthocotylea</taxon>
        <taxon>Polystomatidea</taxon>
        <taxon>Polystomatidae</taxon>
        <taxon>Protopolystoma</taxon>
    </lineage>
</organism>
<evidence type="ECO:0000313" key="2">
    <source>
        <dbReference type="EMBL" id="VEL22919.1"/>
    </source>
</evidence>
<name>A0A448WXX9_9PLAT</name>
<evidence type="ECO:0000256" key="1">
    <source>
        <dbReference type="SAM" id="MobiDB-lite"/>
    </source>
</evidence>
<reference evidence="2" key="1">
    <citation type="submission" date="2018-11" db="EMBL/GenBank/DDBJ databases">
        <authorList>
            <consortium name="Pathogen Informatics"/>
        </authorList>
    </citation>
    <scope>NUCLEOTIDE SEQUENCE</scope>
</reference>
<evidence type="ECO:0000313" key="3">
    <source>
        <dbReference type="Proteomes" id="UP000784294"/>
    </source>
</evidence>
<dbReference type="Proteomes" id="UP000784294">
    <property type="component" value="Unassembled WGS sequence"/>
</dbReference>
<protein>
    <submittedName>
        <fullName evidence="2">Uncharacterized protein</fullName>
    </submittedName>
</protein>
<keyword evidence="3" id="KW-1185">Reference proteome</keyword>
<sequence>MRLVNRHVAGPTCADRRRTWGPSTSTRRMSTHCPPTTADQISLIAVFANVNCGVREE</sequence>
<feature type="region of interest" description="Disordered" evidence="1">
    <location>
        <begin position="1"/>
        <end position="34"/>
    </location>
</feature>
<proteinExistence type="predicted"/>